<name>A0ABM4VQU8_COFAR</name>
<evidence type="ECO:0000259" key="1">
    <source>
        <dbReference type="Pfam" id="PF13966"/>
    </source>
</evidence>
<proteinExistence type="predicted"/>
<dbReference type="Pfam" id="PF13966">
    <property type="entry name" value="zf-RVT"/>
    <property type="match status" value="1"/>
</dbReference>
<dbReference type="RefSeq" id="XP_071921910.1">
    <property type="nucleotide sequence ID" value="XM_072065809.1"/>
</dbReference>
<feature type="domain" description="Reverse transcriptase zinc-binding" evidence="1">
    <location>
        <begin position="116"/>
        <end position="185"/>
    </location>
</feature>
<sequence length="285" mass="33999">MLLGTGKVCIRGENYFNRGYGREWEMEGCQLEFVHELIEGGKWKNDLLKHWFNVVDVDHITNIPLSLYDRKDRLFWNYSKFGIYTVKTGYVVAKEQSEMMNRRLASDPETSWEIRKHTVWKRLWSLNVKMKLKHFLWRCLQNGMATNKALYKRFGISNKICHCCGKETETIEHIFFFCPKAKVTWKLAPVRWEGFVALQGNLWRWWEAVTQSTKETQGADRIKLTVNLLWQIWKARNKLAFQSELVDAKVIIDKAQQEWIEYEAVYESDTRTNSNLEMERQVQQR</sequence>
<evidence type="ECO:0000313" key="3">
    <source>
        <dbReference type="RefSeq" id="XP_071921910.1"/>
    </source>
</evidence>
<keyword evidence="2" id="KW-1185">Reference proteome</keyword>
<accession>A0ABM4VQU8</accession>
<organism evidence="2 3">
    <name type="scientific">Coffea arabica</name>
    <name type="common">Arabian coffee</name>
    <dbReference type="NCBI Taxonomy" id="13443"/>
    <lineage>
        <taxon>Eukaryota</taxon>
        <taxon>Viridiplantae</taxon>
        <taxon>Streptophyta</taxon>
        <taxon>Embryophyta</taxon>
        <taxon>Tracheophyta</taxon>
        <taxon>Spermatophyta</taxon>
        <taxon>Magnoliopsida</taxon>
        <taxon>eudicotyledons</taxon>
        <taxon>Gunneridae</taxon>
        <taxon>Pentapetalae</taxon>
        <taxon>asterids</taxon>
        <taxon>lamiids</taxon>
        <taxon>Gentianales</taxon>
        <taxon>Rubiaceae</taxon>
        <taxon>Ixoroideae</taxon>
        <taxon>Gardenieae complex</taxon>
        <taxon>Bertiereae - Coffeeae clade</taxon>
        <taxon>Coffeeae</taxon>
        <taxon>Coffea</taxon>
    </lineage>
</organism>
<dbReference type="Proteomes" id="UP001652660">
    <property type="component" value="Chromosome 9e"/>
</dbReference>
<gene>
    <name evidence="3" type="primary">LOC140014710</name>
</gene>
<dbReference type="GeneID" id="140014710"/>
<protein>
    <recommendedName>
        <fullName evidence="1">Reverse transcriptase zinc-binding domain-containing protein</fullName>
    </recommendedName>
</protein>
<reference evidence="3" key="1">
    <citation type="submission" date="2025-08" db="UniProtKB">
        <authorList>
            <consortium name="RefSeq"/>
        </authorList>
    </citation>
    <scope>IDENTIFICATION</scope>
    <source>
        <tissue evidence="3">Leaves</tissue>
    </source>
</reference>
<dbReference type="InterPro" id="IPR026960">
    <property type="entry name" value="RVT-Znf"/>
</dbReference>
<evidence type="ECO:0000313" key="2">
    <source>
        <dbReference type="Proteomes" id="UP001652660"/>
    </source>
</evidence>